<comment type="caution">
    <text evidence="1">The sequence shown here is derived from an EMBL/GenBank/DDBJ whole genome shotgun (WGS) entry which is preliminary data.</text>
</comment>
<accession>A0A1F2P9H2</accession>
<organism evidence="1 2">
    <name type="scientific">Candidatus Syntropharchaeum caldarium</name>
    <dbReference type="NCBI Taxonomy" id="1838285"/>
    <lineage>
        <taxon>Archaea</taxon>
        <taxon>Methanobacteriati</taxon>
        <taxon>Methanobacteriota</taxon>
        <taxon>Stenosarchaea group</taxon>
        <taxon>Methanomicrobia</taxon>
        <taxon>Methanosarcinales</taxon>
        <taxon>ANME-2 cluster</taxon>
        <taxon>Candidatus Syntropharchaeum</taxon>
    </lineage>
</organism>
<dbReference type="EMBL" id="LYOS01000003">
    <property type="protein sequence ID" value="OFV67853.1"/>
    <property type="molecule type" value="Genomic_DNA"/>
</dbReference>
<gene>
    <name evidence="1" type="ORF">SCAL_001228</name>
</gene>
<protein>
    <submittedName>
        <fullName evidence="1">Uncharacterized protein</fullName>
    </submittedName>
</protein>
<proteinExistence type="predicted"/>
<name>A0A1F2P9H2_9EURY</name>
<evidence type="ECO:0000313" key="2">
    <source>
        <dbReference type="Proteomes" id="UP000186940"/>
    </source>
</evidence>
<sequence>MVYIEGMCEVSIHRSEKFIIKTDSEGLAKKEAERIYELPG</sequence>
<evidence type="ECO:0000313" key="1">
    <source>
        <dbReference type="EMBL" id="OFV67853.1"/>
    </source>
</evidence>
<dbReference type="Proteomes" id="UP000186940">
    <property type="component" value="Unassembled WGS sequence"/>
</dbReference>
<keyword evidence="2" id="KW-1185">Reference proteome</keyword>
<reference evidence="1" key="1">
    <citation type="submission" date="2016-05" db="EMBL/GenBank/DDBJ databases">
        <title>Microbial consortia oxidize butane by reversing methanogenesis.</title>
        <authorList>
            <person name="Laso-Perez R."/>
            <person name="Richter M."/>
            <person name="Wegener G."/>
            <person name="Musat F."/>
        </authorList>
    </citation>
    <scope>NUCLEOTIDE SEQUENCE [LARGE SCALE GENOMIC DNA]</scope>
    <source>
        <strain evidence="1">BOX2</strain>
    </source>
</reference>
<dbReference type="AlphaFoldDB" id="A0A1F2P9H2"/>
<dbReference type="STRING" id="1838285.SCAL_001228"/>